<dbReference type="RefSeq" id="WP_069937175.1">
    <property type="nucleotide sequence ID" value="NZ_MAMP01000004.1"/>
</dbReference>
<dbReference type="STRING" id="1714016.BA724_15625"/>
<feature type="domain" description="Chalcone/stilbene synthase C-terminal" evidence="6">
    <location>
        <begin position="223"/>
        <end position="356"/>
    </location>
</feature>
<dbReference type="InterPro" id="IPR001099">
    <property type="entry name" value="Chalcone/stilbene_synt_N"/>
</dbReference>
<dbReference type="Gene3D" id="3.40.47.10">
    <property type="match status" value="2"/>
</dbReference>
<keyword evidence="2" id="KW-0808">Transferase</keyword>
<gene>
    <name evidence="7" type="ORF">BA724_15625</name>
</gene>
<dbReference type="EMBL" id="MAMP01000004">
    <property type="protein sequence ID" value="OES46275.1"/>
    <property type="molecule type" value="Genomic_DNA"/>
</dbReference>
<feature type="domain" description="Chalcone/stilbene synthase N-terminal" evidence="5">
    <location>
        <begin position="4"/>
        <end position="206"/>
    </location>
</feature>
<name>A0A1E7DTD2_9BACI</name>
<evidence type="ECO:0000256" key="3">
    <source>
        <dbReference type="ARBA" id="ARBA00023315"/>
    </source>
</evidence>
<proteinExistence type="inferred from homology"/>
<feature type="active site" description="Acyl-thioester intermediate" evidence="4">
    <location>
        <position position="144"/>
    </location>
</feature>
<evidence type="ECO:0000256" key="4">
    <source>
        <dbReference type="PIRSR" id="PIRSR000451-1"/>
    </source>
</evidence>
<dbReference type="AlphaFoldDB" id="A0A1E7DTD2"/>
<organism evidence="7 8">
    <name type="scientific">Domibacillus iocasae</name>
    <dbReference type="NCBI Taxonomy" id="1714016"/>
    <lineage>
        <taxon>Bacteria</taxon>
        <taxon>Bacillati</taxon>
        <taxon>Bacillota</taxon>
        <taxon>Bacilli</taxon>
        <taxon>Bacillales</taxon>
        <taxon>Bacillaceae</taxon>
        <taxon>Domibacillus</taxon>
    </lineage>
</organism>
<evidence type="ECO:0000256" key="2">
    <source>
        <dbReference type="ARBA" id="ARBA00022679"/>
    </source>
</evidence>
<evidence type="ECO:0000313" key="7">
    <source>
        <dbReference type="EMBL" id="OES46275.1"/>
    </source>
</evidence>
<dbReference type="Proteomes" id="UP000095658">
    <property type="component" value="Unassembled WGS sequence"/>
</dbReference>
<dbReference type="SUPFAM" id="SSF53901">
    <property type="entry name" value="Thiolase-like"/>
    <property type="match status" value="1"/>
</dbReference>
<accession>A0A1E7DTD2</accession>
<evidence type="ECO:0000259" key="6">
    <source>
        <dbReference type="Pfam" id="PF02797"/>
    </source>
</evidence>
<evidence type="ECO:0000313" key="8">
    <source>
        <dbReference type="Proteomes" id="UP000095658"/>
    </source>
</evidence>
<comment type="similarity">
    <text evidence="1">Belongs to the thiolase-like superfamily. Chalcone/stilbene synthases family.</text>
</comment>
<dbReference type="CDD" id="cd00831">
    <property type="entry name" value="CHS_like"/>
    <property type="match status" value="1"/>
</dbReference>
<dbReference type="Pfam" id="PF00195">
    <property type="entry name" value="Chal_sti_synt_N"/>
    <property type="match status" value="1"/>
</dbReference>
<dbReference type="OrthoDB" id="9786288at2"/>
<reference evidence="7 8" key="1">
    <citation type="submission" date="2016-06" db="EMBL/GenBank/DDBJ databases">
        <title>Domibacillus iocasae genome sequencing.</title>
        <authorList>
            <person name="Verma A."/>
            <person name="Pal Y."/>
            <person name="Ojha A.K."/>
            <person name="Krishnamurthi S."/>
        </authorList>
    </citation>
    <scope>NUCLEOTIDE SEQUENCE [LARGE SCALE GENOMIC DNA]</scope>
    <source>
        <strain evidence="7 8">DSM 29979</strain>
    </source>
</reference>
<comment type="caution">
    <text evidence="7">The sequence shown here is derived from an EMBL/GenBank/DDBJ whole genome shotgun (WGS) entry which is preliminary data.</text>
</comment>
<dbReference type="InterPro" id="IPR011141">
    <property type="entry name" value="Polyketide_synthase_type-III"/>
</dbReference>
<keyword evidence="3" id="KW-0012">Acyltransferase</keyword>
<dbReference type="PANTHER" id="PTHR11877:SF99">
    <property type="entry name" value="1,3,6,8-TETRAHYDROXYNAPHTHALENE SYNTHASE"/>
    <property type="match status" value="1"/>
</dbReference>
<dbReference type="FunFam" id="3.40.47.10:FF:000014">
    <property type="entry name" value="Chalcone synthase 1"/>
    <property type="match status" value="1"/>
</dbReference>
<keyword evidence="8" id="KW-1185">Reference proteome</keyword>
<dbReference type="GO" id="GO:0030639">
    <property type="term" value="P:polyketide biosynthetic process"/>
    <property type="evidence" value="ECO:0007669"/>
    <property type="project" value="TreeGrafter"/>
</dbReference>
<dbReference type="PANTHER" id="PTHR11877">
    <property type="entry name" value="HYDROXYMETHYLGLUTARYL-COA SYNTHASE"/>
    <property type="match status" value="1"/>
</dbReference>
<protein>
    <submittedName>
        <fullName evidence="7">Chalcone synthase</fullName>
    </submittedName>
</protein>
<evidence type="ECO:0000259" key="5">
    <source>
        <dbReference type="Pfam" id="PF00195"/>
    </source>
</evidence>
<dbReference type="InterPro" id="IPR016039">
    <property type="entry name" value="Thiolase-like"/>
</dbReference>
<dbReference type="GO" id="GO:0016747">
    <property type="term" value="F:acyltransferase activity, transferring groups other than amino-acyl groups"/>
    <property type="evidence" value="ECO:0007669"/>
    <property type="project" value="InterPro"/>
</dbReference>
<dbReference type="Pfam" id="PF02797">
    <property type="entry name" value="Chal_sti_synt_C"/>
    <property type="match status" value="1"/>
</dbReference>
<evidence type="ECO:0000256" key="1">
    <source>
        <dbReference type="ARBA" id="ARBA00005531"/>
    </source>
</evidence>
<sequence>MPSIVSVSTFRPPNIVEQKQTAEFARELFKDDFQDIERLLSVFQNGQIQKRHFAMPLKWFEKDHSLQERNDLYIKKAVDYGIEVISRCLDNDRFLTNSLPADEVEAIFFISSSGVATPSIEARIMNHLSFSDHTKRIPIWGLGCAGGAAGISRAYEYCLAFPKAKVLVLSVELCSLTFQRNDRSKSNLIGTSLFADGAACVLMAGDQAAVKTKKLVPSVLKTESKLLPDSEDVMGWDLKDSGLHVVFSRDIPMLIRNWLGQFVNTFLEKQKLSIEEIAYFVAHPGGKKVLDAYEHTLQLSKEKTSHSRAVLSEFGNMSSPTILYVLERFMMDEMKKGDYGLMAALGPGFSGELVLLQWGKGI</sequence>
<dbReference type="PIRSF" id="PIRSF000451">
    <property type="entry name" value="PKS_III"/>
    <property type="match status" value="1"/>
</dbReference>
<dbReference type="InterPro" id="IPR012328">
    <property type="entry name" value="Chalcone/stilbene_synt_C"/>
</dbReference>